<evidence type="ECO:0000259" key="6">
    <source>
        <dbReference type="Pfam" id="PF01103"/>
    </source>
</evidence>
<feature type="domain" description="Bacterial surface antigen (D15)" evidence="6">
    <location>
        <begin position="462"/>
        <end position="755"/>
    </location>
</feature>
<dbReference type="EMBL" id="JAOTPL010000003">
    <property type="protein sequence ID" value="MCU7693508.1"/>
    <property type="molecule type" value="Genomic_DNA"/>
</dbReference>
<comment type="caution">
    <text evidence="7">The sequence shown here is derived from an EMBL/GenBank/DDBJ whole genome shotgun (WGS) entry which is preliminary data.</text>
</comment>
<dbReference type="RefSeq" id="WP_263036996.1">
    <property type="nucleotide sequence ID" value="NZ_JAOTPL010000003.1"/>
</dbReference>
<sequence>MNKLFNILVLLSVIASLTTSCSVTKSLKPGQKLYIGSDVDLKRYDSSKIVNKELQEELKSLIRPRPNSRVLGVPYKLMIYNAIGEPKKKDGFWARMRNKYGEAPVVISDAALEKNRQILGNRLENRGYFKNTVLLDSVVKDKKLKAKYTALLGEQYTFREYNFETDSSQIGNDIEDVAKRMPERRKGNAYSLETITRDRERIDDRLKQRGYYYFNPDYLLAFVDSTVGNHQVDVDVKIKPSTPEKALQQYRIRDIYVFTNYDIKTDTTYYIDAARLNSMNNTDTAQHLHIIDPDRNFRTVVFDRTLGFKPGDLYNRSAHSLALNRLTNLGTFKFVRANFQEVDTVSTGGNWLNTFYFLTPAQKKSIRFEVSGFVKSNNSNGAELSVNWRHRNLLKGAEKFTARAYGSVEQQVMKGIKNIGTRKIGGEMSLEIPRLLGRFSWDTSNAFLPKTLISAGYERFIRTDQYSLNSFNANYAYIWKPTVNKEHKLDVVNFVYVRPSNIDSNFQKRLDTSVILRRSLEQQFILGSIHNFTYNTQALPNRRRHNFYLNTNLDVAGNILGLATGANIREDKEKHIFKTPFSQYIRGEVDFRHYLRFSNTLNLASRAIVGAGYAYGNSYTLPFVKSFFAGGPNDIRAFMIRSLGPGSYYAGNPRLNRIYVGDQPGEMKIEFNTEIRKKFANIFEFAFFIDAGNTWLLREDSTRPGGKISSNFLKEFAIGAGPGIRLDLSILLLRLDVGIPVRGPVHGENRFDWHFKRMEWEWLKNNWVWNISIGYPF</sequence>
<evidence type="ECO:0000256" key="2">
    <source>
        <dbReference type="ARBA" id="ARBA00022692"/>
    </source>
</evidence>
<dbReference type="PANTHER" id="PTHR12815:SF47">
    <property type="entry name" value="TRANSLOCATION AND ASSEMBLY MODULE SUBUNIT TAMA"/>
    <property type="match status" value="1"/>
</dbReference>
<dbReference type="AlphaFoldDB" id="A0AAE3LJD8"/>
<evidence type="ECO:0000313" key="7">
    <source>
        <dbReference type="EMBL" id="MCU7693508.1"/>
    </source>
</evidence>
<organism evidence="7 8">
    <name type="scientific">Haoranjiania flava</name>
    <dbReference type="NCBI Taxonomy" id="1856322"/>
    <lineage>
        <taxon>Bacteria</taxon>
        <taxon>Pseudomonadati</taxon>
        <taxon>Bacteroidota</taxon>
        <taxon>Chitinophagia</taxon>
        <taxon>Chitinophagales</taxon>
        <taxon>Chitinophagaceae</taxon>
        <taxon>Haoranjiania</taxon>
    </lineage>
</organism>
<dbReference type="PANTHER" id="PTHR12815">
    <property type="entry name" value="SORTING AND ASSEMBLY MACHINERY SAMM50 PROTEIN FAMILY MEMBER"/>
    <property type="match status" value="1"/>
</dbReference>
<keyword evidence="8" id="KW-1185">Reference proteome</keyword>
<dbReference type="Gene3D" id="3.10.20.310">
    <property type="entry name" value="membrane protein fhac"/>
    <property type="match status" value="2"/>
</dbReference>
<keyword evidence="4" id="KW-0472">Membrane</keyword>
<evidence type="ECO:0000256" key="4">
    <source>
        <dbReference type="ARBA" id="ARBA00023136"/>
    </source>
</evidence>
<keyword evidence="5" id="KW-0998">Cell outer membrane</keyword>
<evidence type="ECO:0000256" key="3">
    <source>
        <dbReference type="ARBA" id="ARBA00022729"/>
    </source>
</evidence>
<protein>
    <submittedName>
        <fullName evidence="7">BamA/TamA family outer membrane protein</fullName>
    </submittedName>
</protein>
<name>A0AAE3LJD8_9BACT</name>
<dbReference type="GO" id="GO:0019867">
    <property type="term" value="C:outer membrane"/>
    <property type="evidence" value="ECO:0007669"/>
    <property type="project" value="InterPro"/>
</dbReference>
<gene>
    <name evidence="7" type="ORF">OD355_03155</name>
</gene>
<dbReference type="PROSITE" id="PS51257">
    <property type="entry name" value="PROKAR_LIPOPROTEIN"/>
    <property type="match status" value="1"/>
</dbReference>
<dbReference type="Gene3D" id="2.40.160.50">
    <property type="entry name" value="membrane protein fhac: a member of the omp85/tpsb transporter family"/>
    <property type="match status" value="1"/>
</dbReference>
<reference evidence="7" key="1">
    <citation type="submission" date="2022-10" db="EMBL/GenBank/DDBJ databases">
        <authorList>
            <person name="Kim H.S."/>
            <person name="Kim J.-S."/>
            <person name="Suh M.K."/>
            <person name="Eom M.K."/>
            <person name="Lee J.-S."/>
        </authorList>
    </citation>
    <scope>NUCLEOTIDE SEQUENCE</scope>
    <source>
        <strain evidence="7">LIP-5</strain>
    </source>
</reference>
<proteinExistence type="predicted"/>
<dbReference type="Pfam" id="PF01103">
    <property type="entry name" value="Omp85"/>
    <property type="match status" value="1"/>
</dbReference>
<evidence type="ECO:0000313" key="8">
    <source>
        <dbReference type="Proteomes" id="UP001209317"/>
    </source>
</evidence>
<evidence type="ECO:0000256" key="1">
    <source>
        <dbReference type="ARBA" id="ARBA00004370"/>
    </source>
</evidence>
<dbReference type="InterPro" id="IPR000184">
    <property type="entry name" value="Bac_surfAg_D15"/>
</dbReference>
<accession>A0AAE3LJD8</accession>
<keyword evidence="3" id="KW-0732">Signal</keyword>
<evidence type="ECO:0000256" key="5">
    <source>
        <dbReference type="ARBA" id="ARBA00023237"/>
    </source>
</evidence>
<comment type="subcellular location">
    <subcellularLocation>
        <location evidence="1">Membrane</location>
    </subcellularLocation>
</comment>
<dbReference type="InterPro" id="IPR039910">
    <property type="entry name" value="D15-like"/>
</dbReference>
<dbReference type="Proteomes" id="UP001209317">
    <property type="component" value="Unassembled WGS sequence"/>
</dbReference>
<keyword evidence="2" id="KW-0812">Transmembrane</keyword>